<protein>
    <submittedName>
        <fullName evidence="2">Uncharacterized protein</fullName>
    </submittedName>
</protein>
<gene>
    <name evidence="2" type="primary">Dyak\GE28248</name>
    <name evidence="2" type="synonym">GE28248</name>
    <name evidence="2" type="ORF">Dyak_GE28248</name>
</gene>
<name>A0A0R1EA93_DROYA</name>
<evidence type="ECO:0000313" key="3">
    <source>
        <dbReference type="Proteomes" id="UP000002282"/>
    </source>
</evidence>
<reference evidence="2 3" key="1">
    <citation type="journal article" date="2007" name="Nature">
        <title>Evolution of genes and genomes on the Drosophila phylogeny.</title>
        <authorList>
            <consortium name="Drosophila 12 Genomes Consortium"/>
            <person name="Clark A.G."/>
            <person name="Eisen M.B."/>
            <person name="Smith D.R."/>
            <person name="Bergman C.M."/>
            <person name="Oliver B."/>
            <person name="Markow T.A."/>
            <person name="Kaufman T.C."/>
            <person name="Kellis M."/>
            <person name="Gelbart W."/>
            <person name="Iyer V.N."/>
            <person name="Pollard D.A."/>
            <person name="Sackton T.B."/>
            <person name="Larracuente A.M."/>
            <person name="Singh N.D."/>
            <person name="Abad J.P."/>
            <person name="Abt D.N."/>
            <person name="Adryan B."/>
            <person name="Aguade M."/>
            <person name="Akashi H."/>
            <person name="Anderson W.W."/>
            <person name="Aquadro C.F."/>
            <person name="Ardell D.H."/>
            <person name="Arguello R."/>
            <person name="Artieri C.G."/>
            <person name="Barbash D.A."/>
            <person name="Barker D."/>
            <person name="Barsanti P."/>
            <person name="Batterham P."/>
            <person name="Batzoglou S."/>
            <person name="Begun D."/>
            <person name="Bhutkar A."/>
            <person name="Blanco E."/>
            <person name="Bosak S.A."/>
            <person name="Bradley R.K."/>
            <person name="Brand A.D."/>
            <person name="Brent M.R."/>
            <person name="Brooks A.N."/>
            <person name="Brown R.H."/>
            <person name="Butlin R.K."/>
            <person name="Caggese C."/>
            <person name="Calvi B.R."/>
            <person name="Bernardo de Carvalho A."/>
            <person name="Caspi A."/>
            <person name="Castrezana S."/>
            <person name="Celniker S.E."/>
            <person name="Chang J.L."/>
            <person name="Chapple C."/>
            <person name="Chatterji S."/>
            <person name="Chinwalla A."/>
            <person name="Civetta A."/>
            <person name="Clifton S.W."/>
            <person name="Comeron J.M."/>
            <person name="Costello J.C."/>
            <person name="Coyne J.A."/>
            <person name="Daub J."/>
            <person name="David R.G."/>
            <person name="Delcher A.L."/>
            <person name="Delehaunty K."/>
            <person name="Do C.B."/>
            <person name="Ebling H."/>
            <person name="Edwards K."/>
            <person name="Eickbush T."/>
            <person name="Evans J.D."/>
            <person name="Filipski A."/>
            <person name="Findeiss S."/>
            <person name="Freyhult E."/>
            <person name="Fulton L."/>
            <person name="Fulton R."/>
            <person name="Garcia A.C."/>
            <person name="Gardiner A."/>
            <person name="Garfield D.A."/>
            <person name="Garvin B.E."/>
            <person name="Gibson G."/>
            <person name="Gilbert D."/>
            <person name="Gnerre S."/>
            <person name="Godfrey J."/>
            <person name="Good R."/>
            <person name="Gotea V."/>
            <person name="Gravely B."/>
            <person name="Greenberg A.J."/>
            <person name="Griffiths-Jones S."/>
            <person name="Gross S."/>
            <person name="Guigo R."/>
            <person name="Gustafson E.A."/>
            <person name="Haerty W."/>
            <person name="Hahn M.W."/>
            <person name="Halligan D.L."/>
            <person name="Halpern A.L."/>
            <person name="Halter G.M."/>
            <person name="Han M.V."/>
            <person name="Heger A."/>
            <person name="Hillier L."/>
            <person name="Hinrichs A.S."/>
            <person name="Holmes I."/>
            <person name="Hoskins R.A."/>
            <person name="Hubisz M.J."/>
            <person name="Hultmark D."/>
            <person name="Huntley M.A."/>
            <person name="Jaffe D.B."/>
            <person name="Jagadeeshan S."/>
            <person name="Jeck W.R."/>
            <person name="Johnson J."/>
            <person name="Jones C.D."/>
            <person name="Jordan W.C."/>
            <person name="Karpen G.H."/>
            <person name="Kataoka E."/>
            <person name="Keightley P.D."/>
            <person name="Kheradpour P."/>
            <person name="Kirkness E.F."/>
            <person name="Koerich L.B."/>
            <person name="Kristiansen K."/>
            <person name="Kudrna D."/>
            <person name="Kulathinal R.J."/>
            <person name="Kumar S."/>
            <person name="Kwok R."/>
            <person name="Lander E."/>
            <person name="Langley C.H."/>
            <person name="Lapoint R."/>
            <person name="Lazzaro B.P."/>
            <person name="Lee S.J."/>
            <person name="Levesque L."/>
            <person name="Li R."/>
            <person name="Lin C.F."/>
            <person name="Lin M.F."/>
            <person name="Lindblad-Toh K."/>
            <person name="Llopart A."/>
            <person name="Long M."/>
            <person name="Low L."/>
            <person name="Lozovsky E."/>
            <person name="Lu J."/>
            <person name="Luo M."/>
            <person name="Machado C.A."/>
            <person name="Makalowski W."/>
            <person name="Marzo M."/>
            <person name="Matsuda M."/>
            <person name="Matzkin L."/>
            <person name="McAllister B."/>
            <person name="McBride C.S."/>
            <person name="McKernan B."/>
            <person name="McKernan K."/>
            <person name="Mendez-Lago M."/>
            <person name="Minx P."/>
            <person name="Mollenhauer M.U."/>
            <person name="Montooth K."/>
            <person name="Mount S.M."/>
            <person name="Mu X."/>
            <person name="Myers E."/>
            <person name="Negre B."/>
            <person name="Newfeld S."/>
            <person name="Nielsen R."/>
            <person name="Noor M.A."/>
            <person name="O'Grady P."/>
            <person name="Pachter L."/>
            <person name="Papaceit M."/>
            <person name="Parisi M.J."/>
            <person name="Parisi M."/>
            <person name="Parts L."/>
            <person name="Pedersen J.S."/>
            <person name="Pesole G."/>
            <person name="Phillippy A.M."/>
            <person name="Ponting C.P."/>
            <person name="Pop M."/>
            <person name="Porcelli D."/>
            <person name="Powell J.R."/>
            <person name="Prohaska S."/>
            <person name="Pruitt K."/>
            <person name="Puig M."/>
            <person name="Quesneville H."/>
            <person name="Ram K.R."/>
            <person name="Rand D."/>
            <person name="Rasmussen M.D."/>
            <person name="Reed L.K."/>
            <person name="Reenan R."/>
            <person name="Reily A."/>
            <person name="Remington K.A."/>
            <person name="Rieger T.T."/>
            <person name="Ritchie M.G."/>
            <person name="Robin C."/>
            <person name="Rogers Y.H."/>
            <person name="Rohde C."/>
            <person name="Rozas J."/>
            <person name="Rubenfield M.J."/>
            <person name="Ruiz A."/>
            <person name="Russo S."/>
            <person name="Salzberg S.L."/>
            <person name="Sanchez-Gracia A."/>
            <person name="Saranga D.J."/>
            <person name="Sato H."/>
            <person name="Schaeffer S.W."/>
            <person name="Schatz M.C."/>
            <person name="Schlenke T."/>
            <person name="Schwartz R."/>
            <person name="Segarra C."/>
            <person name="Singh R.S."/>
            <person name="Sirot L."/>
            <person name="Sirota M."/>
            <person name="Sisneros N.B."/>
            <person name="Smith C.D."/>
            <person name="Smith T.F."/>
            <person name="Spieth J."/>
            <person name="Stage D.E."/>
            <person name="Stark A."/>
            <person name="Stephan W."/>
            <person name="Strausberg R.L."/>
            <person name="Strempel S."/>
            <person name="Sturgill D."/>
            <person name="Sutton G."/>
            <person name="Sutton G.G."/>
            <person name="Tao W."/>
            <person name="Teichmann S."/>
            <person name="Tobari Y.N."/>
            <person name="Tomimura Y."/>
            <person name="Tsolas J.M."/>
            <person name="Valente V.L."/>
            <person name="Venter E."/>
            <person name="Venter J.C."/>
            <person name="Vicario S."/>
            <person name="Vieira F.G."/>
            <person name="Vilella A.J."/>
            <person name="Villasante A."/>
            <person name="Walenz B."/>
            <person name="Wang J."/>
            <person name="Wasserman M."/>
            <person name="Watts T."/>
            <person name="Wilson D."/>
            <person name="Wilson R.K."/>
            <person name="Wing R.A."/>
            <person name="Wolfner M.F."/>
            <person name="Wong A."/>
            <person name="Wong G.K."/>
            <person name="Wu C.I."/>
            <person name="Wu G."/>
            <person name="Yamamoto D."/>
            <person name="Yang H.P."/>
            <person name="Yang S.P."/>
            <person name="Yorke J.A."/>
            <person name="Yoshida K."/>
            <person name="Zdobnov E."/>
            <person name="Zhang P."/>
            <person name="Zhang Y."/>
            <person name="Zimin A.V."/>
            <person name="Baldwin J."/>
            <person name="Abdouelleil A."/>
            <person name="Abdulkadir J."/>
            <person name="Abebe A."/>
            <person name="Abera B."/>
            <person name="Abreu J."/>
            <person name="Acer S.C."/>
            <person name="Aftuck L."/>
            <person name="Alexander A."/>
            <person name="An P."/>
            <person name="Anderson E."/>
            <person name="Anderson S."/>
            <person name="Arachi H."/>
            <person name="Azer M."/>
            <person name="Bachantsang P."/>
            <person name="Barry A."/>
            <person name="Bayul T."/>
            <person name="Berlin A."/>
            <person name="Bessette D."/>
            <person name="Bloom T."/>
            <person name="Blye J."/>
            <person name="Boguslavskiy L."/>
            <person name="Bonnet C."/>
            <person name="Boukhgalter B."/>
            <person name="Bourzgui I."/>
            <person name="Brown A."/>
            <person name="Cahill P."/>
            <person name="Channer S."/>
            <person name="Cheshatsang Y."/>
            <person name="Chuda L."/>
            <person name="Citroen M."/>
            <person name="Collymore A."/>
            <person name="Cooke P."/>
            <person name="Costello M."/>
            <person name="D'Aco K."/>
            <person name="Daza R."/>
            <person name="De Haan G."/>
            <person name="DeGray S."/>
            <person name="DeMaso C."/>
            <person name="Dhargay N."/>
            <person name="Dooley K."/>
            <person name="Dooley E."/>
            <person name="Doricent M."/>
            <person name="Dorje P."/>
            <person name="Dorjee K."/>
            <person name="Dupes A."/>
            <person name="Elong R."/>
            <person name="Falk J."/>
            <person name="Farina A."/>
            <person name="Faro S."/>
            <person name="Ferguson D."/>
            <person name="Fisher S."/>
            <person name="Foley C.D."/>
            <person name="Franke A."/>
            <person name="Friedrich D."/>
            <person name="Gadbois L."/>
            <person name="Gearin G."/>
            <person name="Gearin C.R."/>
            <person name="Giannoukos G."/>
            <person name="Goode T."/>
            <person name="Graham J."/>
            <person name="Grandbois E."/>
            <person name="Grewal S."/>
            <person name="Gyaltsen K."/>
            <person name="Hafez N."/>
            <person name="Hagos B."/>
            <person name="Hall J."/>
            <person name="Henson C."/>
            <person name="Hollinger A."/>
            <person name="Honan T."/>
            <person name="Huard M.D."/>
            <person name="Hughes L."/>
            <person name="Hurhula B."/>
            <person name="Husby M.E."/>
            <person name="Kamat A."/>
            <person name="Kanga B."/>
            <person name="Kashin S."/>
            <person name="Khazanovich D."/>
            <person name="Kisner P."/>
            <person name="Lance K."/>
            <person name="Lara M."/>
            <person name="Lee W."/>
            <person name="Lennon N."/>
            <person name="Letendre F."/>
            <person name="LeVine R."/>
            <person name="Lipovsky A."/>
            <person name="Liu X."/>
            <person name="Liu J."/>
            <person name="Liu S."/>
            <person name="Lokyitsang T."/>
            <person name="Lokyitsang Y."/>
            <person name="Lubonja R."/>
            <person name="Lui A."/>
            <person name="MacDonald P."/>
            <person name="Magnisalis V."/>
            <person name="Maru K."/>
            <person name="Matthews C."/>
            <person name="McCusker W."/>
            <person name="McDonough S."/>
            <person name="Mehta T."/>
            <person name="Meldrim J."/>
            <person name="Meneus L."/>
            <person name="Mihai O."/>
            <person name="Mihalev A."/>
            <person name="Mihova T."/>
            <person name="Mittelman R."/>
            <person name="Mlenga V."/>
            <person name="Montmayeur A."/>
            <person name="Mulrain L."/>
            <person name="Navidi A."/>
            <person name="Naylor J."/>
            <person name="Negash T."/>
            <person name="Nguyen T."/>
            <person name="Nguyen N."/>
            <person name="Nicol R."/>
            <person name="Norbu C."/>
            <person name="Norbu N."/>
            <person name="Novod N."/>
            <person name="O'Neill B."/>
            <person name="Osman S."/>
            <person name="Markiewicz E."/>
            <person name="Oyono O.L."/>
            <person name="Patti C."/>
            <person name="Phunkhang P."/>
            <person name="Pierre F."/>
            <person name="Priest M."/>
            <person name="Raghuraman S."/>
            <person name="Rege F."/>
            <person name="Reyes R."/>
            <person name="Rise C."/>
            <person name="Rogov P."/>
            <person name="Ross K."/>
            <person name="Ryan E."/>
            <person name="Settipalli S."/>
            <person name="Shea T."/>
            <person name="Sherpa N."/>
            <person name="Shi L."/>
            <person name="Shih D."/>
            <person name="Sparrow T."/>
            <person name="Spaulding J."/>
            <person name="Stalker J."/>
            <person name="Stange-Thomann N."/>
            <person name="Stavropoulos S."/>
            <person name="Stone C."/>
            <person name="Strader C."/>
            <person name="Tesfaye S."/>
            <person name="Thomson T."/>
            <person name="Thoulutsang Y."/>
            <person name="Thoulutsang D."/>
            <person name="Topham K."/>
            <person name="Topping I."/>
            <person name="Tsamla T."/>
            <person name="Vassiliev H."/>
            <person name="Vo A."/>
            <person name="Wangchuk T."/>
            <person name="Wangdi T."/>
            <person name="Weiand M."/>
            <person name="Wilkinson J."/>
            <person name="Wilson A."/>
            <person name="Yadav S."/>
            <person name="Young G."/>
            <person name="Yu Q."/>
            <person name="Zembek L."/>
            <person name="Zhong D."/>
            <person name="Zimmer A."/>
            <person name="Zwirko Z."/>
            <person name="Jaffe D.B."/>
            <person name="Alvarez P."/>
            <person name="Brockman W."/>
            <person name="Butler J."/>
            <person name="Chin C."/>
            <person name="Gnerre S."/>
            <person name="Grabherr M."/>
            <person name="Kleber M."/>
            <person name="Mauceli E."/>
            <person name="MacCallum I."/>
        </authorList>
    </citation>
    <scope>NUCLEOTIDE SEQUENCE [LARGE SCALE GENOMIC DNA]</scope>
    <source>
        <strain evidence="3">Tai18E2 / Tucson 14021-0261.01</strain>
    </source>
</reference>
<feature type="transmembrane region" description="Helical" evidence="1">
    <location>
        <begin position="103"/>
        <end position="122"/>
    </location>
</feature>
<proteinExistence type="predicted"/>
<dbReference type="Proteomes" id="UP000002282">
    <property type="component" value="Chromosome X"/>
</dbReference>
<dbReference type="EMBL" id="CM000162">
    <property type="protein sequence ID" value="KRK06358.1"/>
    <property type="molecule type" value="Genomic_DNA"/>
</dbReference>
<accession>A0A0R1EA93</accession>
<evidence type="ECO:0000313" key="2">
    <source>
        <dbReference type="EMBL" id="KRK06358.1"/>
    </source>
</evidence>
<keyword evidence="3" id="KW-1185">Reference proteome</keyword>
<keyword evidence="1" id="KW-0812">Transmembrane</keyword>
<organism evidence="2 3">
    <name type="scientific">Drosophila yakuba</name>
    <name type="common">Fruit fly</name>
    <dbReference type="NCBI Taxonomy" id="7245"/>
    <lineage>
        <taxon>Eukaryota</taxon>
        <taxon>Metazoa</taxon>
        <taxon>Ecdysozoa</taxon>
        <taxon>Arthropoda</taxon>
        <taxon>Hexapoda</taxon>
        <taxon>Insecta</taxon>
        <taxon>Pterygota</taxon>
        <taxon>Neoptera</taxon>
        <taxon>Endopterygota</taxon>
        <taxon>Diptera</taxon>
        <taxon>Brachycera</taxon>
        <taxon>Muscomorpha</taxon>
        <taxon>Ephydroidea</taxon>
        <taxon>Drosophilidae</taxon>
        <taxon>Drosophila</taxon>
        <taxon>Sophophora</taxon>
    </lineage>
</organism>
<evidence type="ECO:0000256" key="1">
    <source>
        <dbReference type="SAM" id="Phobius"/>
    </source>
</evidence>
<reference evidence="2 3" key="2">
    <citation type="journal article" date="2007" name="PLoS Biol.">
        <title>Principles of genome evolution in the Drosophila melanogaster species group.</title>
        <authorList>
            <person name="Ranz J.M."/>
            <person name="Maurin D."/>
            <person name="Chan Y.S."/>
            <person name="von Grotthuss M."/>
            <person name="Hillier L.W."/>
            <person name="Roote J."/>
            <person name="Ashburner M."/>
            <person name="Bergman C.M."/>
        </authorList>
    </citation>
    <scope>NUCLEOTIDE SEQUENCE [LARGE SCALE GENOMIC DNA]</scope>
    <source>
        <strain evidence="3">Tai18E2 / Tucson 14021-0261.01</strain>
    </source>
</reference>
<dbReference type="KEGG" id="dya:Dyak_GE28248"/>
<dbReference type="AlphaFoldDB" id="A0A0R1EA93"/>
<keyword evidence="1" id="KW-0472">Membrane</keyword>
<keyword evidence="1" id="KW-1133">Transmembrane helix</keyword>
<sequence length="125" mass="14955">MTLASYSPFGVWTHVLFSASDLSPFSPEKFEAHHLMLMVFPKLSAYFYRHTAQSVCIWTGYELVRYSDRTTYPTDNDERNGGWWMRMWMEIRYEKNIKKKPQFDYIFCLAFVLILTNVNWLSQSK</sequence>